<evidence type="ECO:0000313" key="2">
    <source>
        <dbReference type="Proteomes" id="UP000216352"/>
    </source>
</evidence>
<sequence>MEINRPTSTANRLASTLTAAQQPKTRLVHATFSLDPATHKRLKIASVRSGVPMSQMLTQWIEDNCPPLEI</sequence>
<dbReference type="GO" id="GO:0006355">
    <property type="term" value="P:regulation of DNA-templated transcription"/>
    <property type="evidence" value="ECO:0007669"/>
    <property type="project" value="InterPro"/>
</dbReference>
<dbReference type="SUPFAM" id="SSF47598">
    <property type="entry name" value="Ribbon-helix-helix"/>
    <property type="match status" value="1"/>
</dbReference>
<dbReference type="Gene3D" id="1.10.1220.10">
    <property type="entry name" value="Met repressor-like"/>
    <property type="match status" value="1"/>
</dbReference>
<comment type="caution">
    <text evidence="1">The sequence shown here is derived from an EMBL/GenBank/DDBJ whole genome shotgun (WGS) entry which is preliminary data.</text>
</comment>
<dbReference type="Proteomes" id="UP000216352">
    <property type="component" value="Unassembled WGS sequence"/>
</dbReference>
<dbReference type="STRING" id="1603886.GCA_001895165_00522"/>
<evidence type="ECO:0008006" key="3">
    <source>
        <dbReference type="Google" id="ProtNLM"/>
    </source>
</evidence>
<dbReference type="AlphaFoldDB" id="A0A261FTQ7"/>
<dbReference type="InterPro" id="IPR010985">
    <property type="entry name" value="Ribbon_hlx_hlx"/>
</dbReference>
<gene>
    <name evidence="1" type="ORF">BLEM_1108</name>
</gene>
<organism evidence="1 2">
    <name type="scientific">Bifidobacterium lemurum</name>
    <dbReference type="NCBI Taxonomy" id="1603886"/>
    <lineage>
        <taxon>Bacteria</taxon>
        <taxon>Bacillati</taxon>
        <taxon>Actinomycetota</taxon>
        <taxon>Actinomycetes</taxon>
        <taxon>Bifidobacteriales</taxon>
        <taxon>Bifidobacteriaceae</taxon>
        <taxon>Bifidobacterium</taxon>
    </lineage>
</organism>
<evidence type="ECO:0000313" key="1">
    <source>
        <dbReference type="EMBL" id="OZG62562.1"/>
    </source>
</evidence>
<keyword evidence="2" id="KW-1185">Reference proteome</keyword>
<dbReference type="EMBL" id="MWWX01000005">
    <property type="protein sequence ID" value="OZG62562.1"/>
    <property type="molecule type" value="Genomic_DNA"/>
</dbReference>
<dbReference type="RefSeq" id="WP_072724250.1">
    <property type="nucleotide sequence ID" value="NZ_BDIS01000006.1"/>
</dbReference>
<accession>A0A261FTQ7</accession>
<dbReference type="InterPro" id="IPR013321">
    <property type="entry name" value="Arc_rbn_hlx_hlx"/>
</dbReference>
<proteinExistence type="predicted"/>
<name>A0A261FTQ7_9BIFI</name>
<reference evidence="1 2" key="1">
    <citation type="journal article" date="2017" name="BMC Genomics">
        <title>Comparative genomic and phylogenomic analyses of the Bifidobacteriaceae family.</title>
        <authorList>
            <person name="Lugli G.A."/>
            <person name="Milani C."/>
            <person name="Turroni F."/>
            <person name="Duranti S."/>
            <person name="Mancabelli L."/>
            <person name="Mangifesta M."/>
            <person name="Ferrario C."/>
            <person name="Modesto M."/>
            <person name="Mattarelli P."/>
            <person name="Jiri K."/>
            <person name="van Sinderen D."/>
            <person name="Ventura M."/>
        </authorList>
    </citation>
    <scope>NUCLEOTIDE SEQUENCE [LARGE SCALE GENOMIC DNA]</scope>
    <source>
        <strain evidence="1 2">DSM 28807</strain>
    </source>
</reference>
<dbReference type="OrthoDB" id="9961860at2"/>
<protein>
    <recommendedName>
        <fullName evidence="3">Chromosome partitioning protein ParB</fullName>
    </recommendedName>
</protein>